<feature type="region of interest" description="Disordered" evidence="6">
    <location>
        <begin position="246"/>
        <end position="302"/>
    </location>
</feature>
<keyword evidence="5" id="KW-0539">Nucleus</keyword>
<evidence type="ECO:0000256" key="6">
    <source>
        <dbReference type="SAM" id="MobiDB-lite"/>
    </source>
</evidence>
<protein>
    <recommendedName>
        <fullName evidence="7">MBD domain-containing protein</fullName>
    </recommendedName>
</protein>
<reference evidence="9" key="1">
    <citation type="journal article" date="2014" name="Science">
        <title>Ancient hybridizations among the ancestral genomes of bread wheat.</title>
        <authorList>
            <consortium name="International Wheat Genome Sequencing Consortium,"/>
            <person name="Marcussen T."/>
            <person name="Sandve S.R."/>
            <person name="Heier L."/>
            <person name="Spannagl M."/>
            <person name="Pfeifer M."/>
            <person name="Jakobsen K.S."/>
            <person name="Wulff B.B."/>
            <person name="Steuernagel B."/>
            <person name="Mayer K.F."/>
            <person name="Olsen O.A."/>
        </authorList>
    </citation>
    <scope>NUCLEOTIDE SEQUENCE [LARGE SCALE GENOMIC DNA]</scope>
    <source>
        <strain evidence="9">cv. AL8/78</strain>
    </source>
</reference>
<evidence type="ECO:0000256" key="4">
    <source>
        <dbReference type="ARBA" id="ARBA00023163"/>
    </source>
</evidence>
<dbReference type="Gene3D" id="3.30.890.10">
    <property type="entry name" value="Methyl-cpg-binding Protein 2, Chain A"/>
    <property type="match status" value="2"/>
</dbReference>
<dbReference type="SUPFAM" id="SSF54171">
    <property type="entry name" value="DNA-binding domain"/>
    <property type="match status" value="2"/>
</dbReference>
<dbReference type="InterPro" id="IPR038945">
    <property type="entry name" value="MBD13-like"/>
</dbReference>
<dbReference type="EnsemblPlants" id="AET2Gv20032100.2">
    <property type="protein sequence ID" value="AET2Gv20032100.2"/>
    <property type="gene ID" value="AET2Gv20032100"/>
</dbReference>
<evidence type="ECO:0000256" key="3">
    <source>
        <dbReference type="ARBA" id="ARBA00023125"/>
    </source>
</evidence>
<dbReference type="InterPro" id="IPR001739">
    <property type="entry name" value="Methyl_CpG_DNA-bd"/>
</dbReference>
<reference evidence="8" key="5">
    <citation type="journal article" date="2021" name="G3 (Bethesda)">
        <title>Aegilops tauschii genome assembly Aet v5.0 features greater sequence contiguity and improved annotation.</title>
        <authorList>
            <person name="Wang L."/>
            <person name="Zhu T."/>
            <person name="Rodriguez J.C."/>
            <person name="Deal K.R."/>
            <person name="Dubcovsky J."/>
            <person name="McGuire P.E."/>
            <person name="Lux T."/>
            <person name="Spannagl M."/>
            <person name="Mayer K.F.X."/>
            <person name="Baldrich P."/>
            <person name="Meyers B.C."/>
            <person name="Huo N."/>
            <person name="Gu Y.Q."/>
            <person name="Zhou H."/>
            <person name="Devos K.M."/>
            <person name="Bennetzen J.L."/>
            <person name="Unver T."/>
            <person name="Budak H."/>
            <person name="Gulick P.J."/>
            <person name="Galiba G."/>
            <person name="Kalapos B."/>
            <person name="Nelson D.R."/>
            <person name="Li P."/>
            <person name="You F.M."/>
            <person name="Luo M.C."/>
            <person name="Dvorak J."/>
        </authorList>
    </citation>
    <scope>NUCLEOTIDE SEQUENCE [LARGE SCALE GENOMIC DNA]</scope>
    <source>
        <strain evidence="8">cv. AL8/78</strain>
    </source>
</reference>
<comment type="subcellular location">
    <subcellularLocation>
        <location evidence="1">Nucleus</location>
    </subcellularLocation>
</comment>
<dbReference type="GO" id="GO:0003677">
    <property type="term" value="F:DNA binding"/>
    <property type="evidence" value="ECO:0007669"/>
    <property type="project" value="UniProtKB-KW"/>
</dbReference>
<evidence type="ECO:0000259" key="7">
    <source>
        <dbReference type="PROSITE" id="PS50982"/>
    </source>
</evidence>
<keyword evidence="9" id="KW-1185">Reference proteome</keyword>
<sequence>MAHPTVTQGMEDWISDVEEVKLLEDVKKKMEDGVVEAPDWLPDGWIMEVRRGDDGALYQYFISPVSGAKFTMKSKVLDYLFSEMDEHYIEANYSVADSMLSKSHEWLPKGWLVEIRAGGENMDKMYKFYVSAAMGVRLFSKEDVLLYVKEGKISSCDINGQCDTNSRDNILAEVEFNPSELPHGWVKELEYRKTLERTRKDQHESFRKRLMKNVMTNTSQASPSIPRRLKIGKNINLNERNFSVYGDNNTSTNLYSPDENQKIKKKSMKANGKEAYSSKTIRRPTGRPSEVVTQTDGDIYVE</sequence>
<evidence type="ECO:0000256" key="2">
    <source>
        <dbReference type="ARBA" id="ARBA00023015"/>
    </source>
</evidence>
<dbReference type="PANTHER" id="PTHR34067:SF25">
    <property type="entry name" value="OS04G0193200 PROTEIN"/>
    <property type="match status" value="1"/>
</dbReference>
<reference evidence="9" key="2">
    <citation type="journal article" date="2017" name="Nat. Plants">
        <title>The Aegilops tauschii genome reveals multiple impacts of transposons.</title>
        <authorList>
            <person name="Zhao G."/>
            <person name="Zou C."/>
            <person name="Li K."/>
            <person name="Wang K."/>
            <person name="Li T."/>
            <person name="Gao L."/>
            <person name="Zhang X."/>
            <person name="Wang H."/>
            <person name="Yang Z."/>
            <person name="Liu X."/>
            <person name="Jiang W."/>
            <person name="Mao L."/>
            <person name="Kong X."/>
            <person name="Jiao Y."/>
            <person name="Jia J."/>
        </authorList>
    </citation>
    <scope>NUCLEOTIDE SEQUENCE [LARGE SCALE GENOMIC DNA]</scope>
    <source>
        <strain evidence="9">cv. AL8/78</strain>
    </source>
</reference>
<dbReference type="Gramene" id="AET2Gv20032100.2">
    <property type="protein sequence ID" value="AET2Gv20032100.2"/>
    <property type="gene ID" value="AET2Gv20032100"/>
</dbReference>
<feature type="compositionally biased region" description="Polar residues" evidence="6">
    <location>
        <begin position="246"/>
        <end position="255"/>
    </location>
</feature>
<keyword evidence="4" id="KW-0804">Transcription</keyword>
<organism evidence="8 9">
    <name type="scientific">Aegilops tauschii subsp. strangulata</name>
    <name type="common">Goatgrass</name>
    <dbReference type="NCBI Taxonomy" id="200361"/>
    <lineage>
        <taxon>Eukaryota</taxon>
        <taxon>Viridiplantae</taxon>
        <taxon>Streptophyta</taxon>
        <taxon>Embryophyta</taxon>
        <taxon>Tracheophyta</taxon>
        <taxon>Spermatophyta</taxon>
        <taxon>Magnoliopsida</taxon>
        <taxon>Liliopsida</taxon>
        <taxon>Poales</taxon>
        <taxon>Poaceae</taxon>
        <taxon>BOP clade</taxon>
        <taxon>Pooideae</taxon>
        <taxon>Triticodae</taxon>
        <taxon>Triticeae</taxon>
        <taxon>Triticinae</taxon>
        <taxon>Aegilops</taxon>
    </lineage>
</organism>
<evidence type="ECO:0000313" key="9">
    <source>
        <dbReference type="Proteomes" id="UP000015105"/>
    </source>
</evidence>
<keyword evidence="3" id="KW-0238">DNA-binding</keyword>
<reference evidence="8" key="3">
    <citation type="journal article" date="2017" name="Nature">
        <title>Genome sequence of the progenitor of the wheat D genome Aegilops tauschii.</title>
        <authorList>
            <person name="Luo M.C."/>
            <person name="Gu Y.Q."/>
            <person name="Puiu D."/>
            <person name="Wang H."/>
            <person name="Twardziok S.O."/>
            <person name="Deal K.R."/>
            <person name="Huo N."/>
            <person name="Zhu T."/>
            <person name="Wang L."/>
            <person name="Wang Y."/>
            <person name="McGuire P.E."/>
            <person name="Liu S."/>
            <person name="Long H."/>
            <person name="Ramasamy R.K."/>
            <person name="Rodriguez J.C."/>
            <person name="Van S.L."/>
            <person name="Yuan L."/>
            <person name="Wang Z."/>
            <person name="Xia Z."/>
            <person name="Xiao L."/>
            <person name="Anderson O.D."/>
            <person name="Ouyang S."/>
            <person name="Liang Y."/>
            <person name="Zimin A.V."/>
            <person name="Pertea G."/>
            <person name="Qi P."/>
            <person name="Bennetzen J.L."/>
            <person name="Dai X."/>
            <person name="Dawson M.W."/>
            <person name="Muller H.G."/>
            <person name="Kugler K."/>
            <person name="Rivarola-Duarte L."/>
            <person name="Spannagl M."/>
            <person name="Mayer K.F.X."/>
            <person name="Lu F.H."/>
            <person name="Bevan M.W."/>
            <person name="Leroy P."/>
            <person name="Li P."/>
            <person name="You F.M."/>
            <person name="Sun Q."/>
            <person name="Liu Z."/>
            <person name="Lyons E."/>
            <person name="Wicker T."/>
            <person name="Salzberg S.L."/>
            <person name="Devos K.M."/>
            <person name="Dvorak J."/>
        </authorList>
    </citation>
    <scope>NUCLEOTIDE SEQUENCE [LARGE SCALE GENOMIC DNA]</scope>
    <source>
        <strain evidence="8">cv. AL8/78</strain>
    </source>
</reference>
<accession>A0A453A8Y6</accession>
<proteinExistence type="predicted"/>
<feature type="domain" description="MBD" evidence="7">
    <location>
        <begin position="31"/>
        <end position="100"/>
    </location>
</feature>
<dbReference type="PANTHER" id="PTHR34067">
    <property type="entry name" value="OS04G0193200 PROTEIN"/>
    <property type="match status" value="1"/>
</dbReference>
<dbReference type="AlphaFoldDB" id="A0A453A8Y6"/>
<evidence type="ECO:0000256" key="5">
    <source>
        <dbReference type="ARBA" id="ARBA00023242"/>
    </source>
</evidence>
<reference evidence="8" key="4">
    <citation type="submission" date="2019-03" db="UniProtKB">
        <authorList>
            <consortium name="EnsemblPlants"/>
        </authorList>
    </citation>
    <scope>IDENTIFICATION</scope>
</reference>
<evidence type="ECO:0000256" key="1">
    <source>
        <dbReference type="ARBA" id="ARBA00004123"/>
    </source>
</evidence>
<dbReference type="InterPro" id="IPR016177">
    <property type="entry name" value="DNA-bd_dom_sf"/>
</dbReference>
<dbReference type="Proteomes" id="UP000015105">
    <property type="component" value="Chromosome 2D"/>
</dbReference>
<name>A0A453A8Y6_AEGTS</name>
<evidence type="ECO:0000313" key="8">
    <source>
        <dbReference type="EnsemblPlants" id="AET2Gv20032100.2"/>
    </source>
</evidence>
<keyword evidence="2" id="KW-0805">Transcription regulation</keyword>
<dbReference type="GO" id="GO:0005634">
    <property type="term" value="C:nucleus"/>
    <property type="evidence" value="ECO:0007669"/>
    <property type="project" value="UniProtKB-SubCell"/>
</dbReference>
<dbReference type="PROSITE" id="PS50982">
    <property type="entry name" value="MBD"/>
    <property type="match status" value="1"/>
</dbReference>